<keyword evidence="6 10" id="KW-0560">Oxidoreductase</keyword>
<dbReference type="EMBL" id="JAKKPZ010000001">
    <property type="protein sequence ID" value="KAI1728231.1"/>
    <property type="molecule type" value="Genomic_DNA"/>
</dbReference>
<dbReference type="HAMAP" id="MF_01971">
    <property type="entry name" value="Kynurenine_monooxygenase"/>
    <property type="match status" value="1"/>
</dbReference>
<dbReference type="Pfam" id="PF01494">
    <property type="entry name" value="FAD_binding_3"/>
    <property type="match status" value="1"/>
</dbReference>
<evidence type="ECO:0000313" key="14">
    <source>
        <dbReference type="Proteomes" id="UP001201812"/>
    </source>
</evidence>
<dbReference type="PRINTS" id="PR00420">
    <property type="entry name" value="RNGMNOXGNASE"/>
</dbReference>
<evidence type="ECO:0000256" key="3">
    <source>
        <dbReference type="ARBA" id="ARBA00022642"/>
    </source>
</evidence>
<evidence type="ECO:0000256" key="11">
    <source>
        <dbReference type="SAM" id="Phobius"/>
    </source>
</evidence>
<feature type="transmembrane region" description="Helical" evidence="11">
    <location>
        <begin position="422"/>
        <end position="440"/>
    </location>
</feature>
<evidence type="ECO:0000256" key="6">
    <source>
        <dbReference type="ARBA" id="ARBA00023002"/>
    </source>
</evidence>
<comment type="similarity">
    <text evidence="10">Belongs to the aromatic-ring hydroxylase family. KMO subfamily.</text>
</comment>
<evidence type="ECO:0000256" key="4">
    <source>
        <dbReference type="ARBA" id="ARBA00022827"/>
    </source>
</evidence>
<dbReference type="GO" id="GO:0005741">
    <property type="term" value="C:mitochondrial outer membrane"/>
    <property type="evidence" value="ECO:0007669"/>
    <property type="project" value="TreeGrafter"/>
</dbReference>
<keyword evidence="11" id="KW-0812">Transmembrane</keyword>
<keyword evidence="5 10" id="KW-0521">NADP</keyword>
<evidence type="ECO:0000256" key="9">
    <source>
        <dbReference type="ARBA" id="ARBA00047818"/>
    </source>
</evidence>
<comment type="catalytic activity">
    <reaction evidence="9 10">
        <text>L-kynurenine + NADPH + O2 + H(+) = 3-hydroxy-L-kynurenine + NADP(+) + H2O</text>
        <dbReference type="Rhea" id="RHEA:20545"/>
        <dbReference type="ChEBI" id="CHEBI:15377"/>
        <dbReference type="ChEBI" id="CHEBI:15378"/>
        <dbReference type="ChEBI" id="CHEBI:15379"/>
        <dbReference type="ChEBI" id="CHEBI:57783"/>
        <dbReference type="ChEBI" id="CHEBI:57959"/>
        <dbReference type="ChEBI" id="CHEBI:58125"/>
        <dbReference type="ChEBI" id="CHEBI:58349"/>
        <dbReference type="EC" id="1.14.13.9"/>
    </reaction>
</comment>
<dbReference type="PANTHER" id="PTHR46028:SF2">
    <property type="entry name" value="KYNURENINE 3-MONOOXYGENASE"/>
    <property type="match status" value="1"/>
</dbReference>
<accession>A0AAD4NEW9</accession>
<dbReference type="Proteomes" id="UP001201812">
    <property type="component" value="Unassembled WGS sequence"/>
</dbReference>
<dbReference type="InterPro" id="IPR036188">
    <property type="entry name" value="FAD/NAD-bd_sf"/>
</dbReference>
<dbReference type="GO" id="GO:0004502">
    <property type="term" value="F:kynurenine 3-monooxygenase activity"/>
    <property type="evidence" value="ECO:0007669"/>
    <property type="project" value="UniProtKB-UniRule"/>
</dbReference>
<organism evidence="13 14">
    <name type="scientific">Ditylenchus destructor</name>
    <dbReference type="NCBI Taxonomy" id="166010"/>
    <lineage>
        <taxon>Eukaryota</taxon>
        <taxon>Metazoa</taxon>
        <taxon>Ecdysozoa</taxon>
        <taxon>Nematoda</taxon>
        <taxon>Chromadorea</taxon>
        <taxon>Rhabditida</taxon>
        <taxon>Tylenchina</taxon>
        <taxon>Tylenchomorpha</taxon>
        <taxon>Sphaerularioidea</taxon>
        <taxon>Anguinidae</taxon>
        <taxon>Anguininae</taxon>
        <taxon>Ditylenchus</taxon>
    </lineage>
</organism>
<sequence>MVKQDKPKVVIAGGGLVGALNACFFAQRGWNVEVYEARNDIRRMAHVGGRSINLALSRRGMAALEAVGLKNYIVERGVEMHARLVHDIDGKTTHRQPYGQPGEHIVSINRRHLNEALITAAERHPNICFYFRHKTIKTSQQKKEDGAKSSNYRGTVSLTVQSADMILACDGAHSAVRRSLMSRPMFQYSQTYIEHGYVELNVRPTKDDQFALESNVFHLWPRGNFTLIALANTDRTFTVTLFAPFELFRKELNTDTNLWQFFQHYFPDVTILLGKEEIISAFHHSDGSRREALPLVSIKCEPHVFESNRVLLMGDAAHAMVPFYGQGMNSGFEDCLVLTQSLETRCADLHSIVDLSMYNYNELKDLVNKTDYKLRKRFDLFLNKYFPTKWIPLYSMVTFTRIPYSQVIALRQWQDSLIRKCLWVFASSAVISATVLYTYIGKREIFHQYFSWFIKYFN</sequence>
<reference evidence="13" key="1">
    <citation type="submission" date="2022-01" db="EMBL/GenBank/DDBJ databases">
        <title>Genome Sequence Resource for Two Populations of Ditylenchus destructor, the Migratory Endoparasitic Phytonematode.</title>
        <authorList>
            <person name="Zhang H."/>
            <person name="Lin R."/>
            <person name="Xie B."/>
        </authorList>
    </citation>
    <scope>NUCLEOTIDE SEQUENCE</scope>
    <source>
        <strain evidence="13">BazhouSP</strain>
    </source>
</reference>
<dbReference type="GO" id="GO:0071949">
    <property type="term" value="F:FAD binding"/>
    <property type="evidence" value="ECO:0007669"/>
    <property type="project" value="InterPro"/>
</dbReference>
<name>A0AAD4NEW9_9BILA</name>
<dbReference type="InterPro" id="IPR002938">
    <property type="entry name" value="FAD-bd"/>
</dbReference>
<protein>
    <recommendedName>
        <fullName evidence="10">Kynurenine 3-monooxygenase</fullName>
        <ecNumber evidence="10">1.14.13.9</ecNumber>
    </recommendedName>
    <alternativeName>
        <fullName evidence="10">Kynurenine 3-hydroxylase</fullName>
    </alternativeName>
</protein>
<dbReference type="GO" id="GO:0070189">
    <property type="term" value="P:kynurenine metabolic process"/>
    <property type="evidence" value="ECO:0007669"/>
    <property type="project" value="TreeGrafter"/>
</dbReference>
<dbReference type="GO" id="GO:0006569">
    <property type="term" value="P:L-tryptophan catabolic process"/>
    <property type="evidence" value="ECO:0007669"/>
    <property type="project" value="UniProtKB-UniRule"/>
</dbReference>
<evidence type="ECO:0000256" key="5">
    <source>
        <dbReference type="ARBA" id="ARBA00022857"/>
    </source>
</evidence>
<keyword evidence="8 10" id="KW-0496">Mitochondrion</keyword>
<keyword evidence="3 10" id="KW-0662">Pyridine nucleotide biosynthesis</keyword>
<comment type="caution">
    <text evidence="13">The sequence shown here is derived from an EMBL/GenBank/DDBJ whole genome shotgun (WGS) entry which is preliminary data.</text>
</comment>
<dbReference type="AlphaFoldDB" id="A0AAD4NEW9"/>
<comment type="pathway">
    <text evidence="10">Cofactor biosynthesis; NAD(+) biosynthesis; quinolinate from L-kynurenine: step 1/3.</text>
</comment>
<comment type="function">
    <text evidence="10">Catalyzes the hydroxylation of L-kynurenine (L-Kyn) to form 3-hydroxy-L-kynurenine (L-3OHKyn). Required for synthesis of quinolinic acid.</text>
</comment>
<keyword evidence="14" id="KW-1185">Reference proteome</keyword>
<evidence type="ECO:0000313" key="13">
    <source>
        <dbReference type="EMBL" id="KAI1728231.1"/>
    </source>
</evidence>
<dbReference type="GO" id="GO:0043420">
    <property type="term" value="P:anthranilate metabolic process"/>
    <property type="evidence" value="ECO:0007669"/>
    <property type="project" value="UniProtKB-UniRule"/>
</dbReference>
<keyword evidence="2 10" id="KW-0285">Flavoprotein</keyword>
<dbReference type="PANTHER" id="PTHR46028">
    <property type="entry name" value="KYNURENINE 3-MONOOXYGENASE"/>
    <property type="match status" value="1"/>
</dbReference>
<evidence type="ECO:0000256" key="8">
    <source>
        <dbReference type="ARBA" id="ARBA00023128"/>
    </source>
</evidence>
<dbReference type="GO" id="GO:0034354">
    <property type="term" value="P:'de novo' NAD+ biosynthetic process from L-tryptophan"/>
    <property type="evidence" value="ECO:0007669"/>
    <property type="project" value="UniProtKB-UniRule"/>
</dbReference>
<gene>
    <name evidence="13" type="ORF">DdX_00395</name>
</gene>
<evidence type="ECO:0000256" key="1">
    <source>
        <dbReference type="ARBA" id="ARBA00001974"/>
    </source>
</evidence>
<proteinExistence type="inferred from homology"/>
<evidence type="ECO:0000256" key="7">
    <source>
        <dbReference type="ARBA" id="ARBA00023033"/>
    </source>
</evidence>
<dbReference type="SUPFAM" id="SSF51905">
    <property type="entry name" value="FAD/NAD(P)-binding domain"/>
    <property type="match status" value="1"/>
</dbReference>
<keyword evidence="11" id="KW-1133">Transmembrane helix</keyword>
<keyword evidence="7 10" id="KW-0503">Monooxygenase</keyword>
<dbReference type="GO" id="GO:0019805">
    <property type="term" value="P:quinolinate biosynthetic process"/>
    <property type="evidence" value="ECO:0007669"/>
    <property type="project" value="UniProtKB-UniRule"/>
</dbReference>
<evidence type="ECO:0000259" key="12">
    <source>
        <dbReference type="Pfam" id="PF01494"/>
    </source>
</evidence>
<keyword evidence="10 11" id="KW-0472">Membrane</keyword>
<comment type="cofactor">
    <cofactor evidence="1 10">
        <name>FAD</name>
        <dbReference type="ChEBI" id="CHEBI:57692"/>
    </cofactor>
</comment>
<keyword evidence="4 10" id="KW-0274">FAD</keyword>
<evidence type="ECO:0000256" key="10">
    <source>
        <dbReference type="HAMAP-Rule" id="MF_03018"/>
    </source>
</evidence>
<feature type="domain" description="FAD-binding" evidence="12">
    <location>
        <begin position="8"/>
        <end position="342"/>
    </location>
</feature>
<evidence type="ECO:0000256" key="2">
    <source>
        <dbReference type="ARBA" id="ARBA00022630"/>
    </source>
</evidence>
<comment type="subcellular location">
    <subcellularLocation>
        <location evidence="10">Mitochondrion</location>
    </subcellularLocation>
    <subcellularLocation>
        <location evidence="10">Membrane</location>
        <topology evidence="10">Multi-pass membrane protein</topology>
    </subcellularLocation>
</comment>
<dbReference type="FunFam" id="3.50.50.60:FF:000129">
    <property type="entry name" value="Kynurenine 3-monooxygenase"/>
    <property type="match status" value="1"/>
</dbReference>
<dbReference type="Gene3D" id="3.50.50.60">
    <property type="entry name" value="FAD/NAD(P)-binding domain"/>
    <property type="match status" value="1"/>
</dbReference>
<dbReference type="InterPro" id="IPR027545">
    <property type="entry name" value="Kynurenine_monooxygenase"/>
</dbReference>
<dbReference type="EC" id="1.14.13.9" evidence="10"/>